<name>A0A2Z4IUI9_9ACTN</name>
<proteinExistence type="predicted"/>
<reference evidence="2 3" key="1">
    <citation type="journal article" date="2019" name="Int. J. Syst. Evol. Microbiol.">
        <title>Streptomyces cadmiisoli sp. nov., a novel actinomycete isolated from cadmium-contaminated soil.</title>
        <authorList>
            <person name="Li K."/>
            <person name="Tang X."/>
            <person name="Zhao J."/>
            <person name="Guo Y."/>
            <person name="Tang Y."/>
            <person name="Gao J."/>
        </authorList>
    </citation>
    <scope>NUCLEOTIDE SEQUENCE [LARGE SCALE GENOMIC DNA]</scope>
    <source>
        <strain evidence="2 3">ZFG47</strain>
    </source>
</reference>
<organism evidence="2 3">
    <name type="scientific">Streptomyces cadmiisoli</name>
    <dbReference type="NCBI Taxonomy" id="2184053"/>
    <lineage>
        <taxon>Bacteria</taxon>
        <taxon>Bacillati</taxon>
        <taxon>Actinomycetota</taxon>
        <taxon>Actinomycetes</taxon>
        <taxon>Kitasatosporales</taxon>
        <taxon>Streptomycetaceae</taxon>
        <taxon>Streptomyces</taxon>
        <taxon>Streptomyces aurantiacus group</taxon>
    </lineage>
</organism>
<evidence type="ECO:0000256" key="1">
    <source>
        <dbReference type="SAM" id="MobiDB-lite"/>
    </source>
</evidence>
<evidence type="ECO:0000313" key="2">
    <source>
        <dbReference type="EMBL" id="AWW36359.1"/>
    </source>
</evidence>
<feature type="region of interest" description="Disordered" evidence="1">
    <location>
        <begin position="1"/>
        <end position="40"/>
    </location>
</feature>
<dbReference type="KEGG" id="scad:DN051_06650"/>
<protein>
    <submittedName>
        <fullName evidence="2">Uncharacterized protein</fullName>
    </submittedName>
</protein>
<keyword evidence="3" id="KW-1185">Reference proteome</keyword>
<dbReference type="AlphaFoldDB" id="A0A2Z4IUI9"/>
<sequence>MVMRLIDSTPARLFSGGGRPPHVPGECPQGRQPRHQGSDLGPHVVAAISADTVFCLGMSEPEVRTPS</sequence>
<accession>A0A2Z4IUI9</accession>
<dbReference type="Proteomes" id="UP000249616">
    <property type="component" value="Chromosome"/>
</dbReference>
<evidence type="ECO:0000313" key="3">
    <source>
        <dbReference type="Proteomes" id="UP000249616"/>
    </source>
</evidence>
<gene>
    <name evidence="2" type="ORF">DN051_06650</name>
</gene>
<dbReference type="EMBL" id="CP030073">
    <property type="protein sequence ID" value="AWW36359.1"/>
    <property type="molecule type" value="Genomic_DNA"/>
</dbReference>